<proteinExistence type="predicted"/>
<feature type="region of interest" description="Disordered" evidence="1">
    <location>
        <begin position="21"/>
        <end position="55"/>
    </location>
</feature>
<dbReference type="PANTHER" id="PTHR35179">
    <property type="entry name" value="PROTEIN CBG02620"/>
    <property type="match status" value="1"/>
</dbReference>
<reference evidence="2" key="1">
    <citation type="journal article" date="2023" name="Mol. Phylogenet. Evol.">
        <title>Genome-scale phylogeny and comparative genomics of the fungal order Sordariales.</title>
        <authorList>
            <person name="Hensen N."/>
            <person name="Bonometti L."/>
            <person name="Westerberg I."/>
            <person name="Brannstrom I.O."/>
            <person name="Guillou S."/>
            <person name="Cros-Aarteil S."/>
            <person name="Calhoun S."/>
            <person name="Haridas S."/>
            <person name="Kuo A."/>
            <person name="Mondo S."/>
            <person name="Pangilinan J."/>
            <person name="Riley R."/>
            <person name="LaButti K."/>
            <person name="Andreopoulos B."/>
            <person name="Lipzen A."/>
            <person name="Chen C."/>
            <person name="Yan M."/>
            <person name="Daum C."/>
            <person name="Ng V."/>
            <person name="Clum A."/>
            <person name="Steindorff A."/>
            <person name="Ohm R.A."/>
            <person name="Martin F."/>
            <person name="Silar P."/>
            <person name="Natvig D.O."/>
            <person name="Lalanne C."/>
            <person name="Gautier V."/>
            <person name="Ament-Velasquez S.L."/>
            <person name="Kruys A."/>
            <person name="Hutchinson M.I."/>
            <person name="Powell A.J."/>
            <person name="Barry K."/>
            <person name="Miller A.N."/>
            <person name="Grigoriev I.V."/>
            <person name="Debuchy R."/>
            <person name="Gladieux P."/>
            <person name="Hiltunen Thoren M."/>
            <person name="Johannesson H."/>
        </authorList>
    </citation>
    <scope>NUCLEOTIDE SEQUENCE</scope>
    <source>
        <strain evidence="2">SMH4131-1</strain>
    </source>
</reference>
<keyword evidence="3" id="KW-1185">Reference proteome</keyword>
<gene>
    <name evidence="2" type="ORF">B0T19DRAFT_416652</name>
</gene>
<dbReference type="AlphaFoldDB" id="A0AAE0MIG5"/>
<dbReference type="PANTHER" id="PTHR35179:SF1">
    <property type="entry name" value="INTEGRAL MEMBRANE PROTEIN"/>
    <property type="match status" value="1"/>
</dbReference>
<evidence type="ECO:0000313" key="3">
    <source>
        <dbReference type="Proteomes" id="UP001286456"/>
    </source>
</evidence>
<sequence length="428" mass="48144">MPFCHCQRHFGTEAALIQHQAAKHRSPLVASQPGPSQPNHAPAQQSAPSPRLPTSTRISYESRMLLKGVLSQEMIHTIDAAALQPSTTPVSSSTPPELICSYNWQGSGGFHVPGHAPVWQNLALPITIPNDRTNRPGNKPIWTTPKDQFYQVFQATALMRPEFRFNDVDVVTTRNTLRKFLDFCHGRTQDAFRVHVSLVRDTLFIEQYHVRPMTRQSTGWGHNFEKAFTEFPPGLQGSTSHDRFLRYPIGELNCVVGFEVDACYEDSASRKRDAQSELEAPQDGLKEFSLSNMDSKDLVPEGKIMPQSTAAELKSTSKPGKTSISNYLPQLWFGRTSWLIVGSHNEGTFVETKVTNVDQRLKQWEMGRQEDLRKLVTLLAEIRGALRGRGGQRFAVVYEKHGTSRILKMYKVVDQNVVGESVVGQFWV</sequence>
<comment type="caution">
    <text evidence="2">The sequence shown here is derived from an EMBL/GenBank/DDBJ whole genome shotgun (WGS) entry which is preliminary data.</text>
</comment>
<evidence type="ECO:0000256" key="1">
    <source>
        <dbReference type="SAM" id="MobiDB-lite"/>
    </source>
</evidence>
<protein>
    <submittedName>
        <fullName evidence="2">Geranylgeranyl pyrophosphate synthetase</fullName>
    </submittedName>
</protein>
<dbReference type="EMBL" id="JAUEPO010000002">
    <property type="protein sequence ID" value="KAK3332868.1"/>
    <property type="molecule type" value="Genomic_DNA"/>
</dbReference>
<organism evidence="2 3">
    <name type="scientific">Cercophora scortea</name>
    <dbReference type="NCBI Taxonomy" id="314031"/>
    <lineage>
        <taxon>Eukaryota</taxon>
        <taxon>Fungi</taxon>
        <taxon>Dikarya</taxon>
        <taxon>Ascomycota</taxon>
        <taxon>Pezizomycotina</taxon>
        <taxon>Sordariomycetes</taxon>
        <taxon>Sordariomycetidae</taxon>
        <taxon>Sordariales</taxon>
        <taxon>Lasiosphaeriaceae</taxon>
        <taxon>Cercophora</taxon>
    </lineage>
</organism>
<name>A0AAE0MIG5_9PEZI</name>
<accession>A0AAE0MIG5</accession>
<reference evidence="2" key="2">
    <citation type="submission" date="2023-06" db="EMBL/GenBank/DDBJ databases">
        <authorList>
            <consortium name="Lawrence Berkeley National Laboratory"/>
            <person name="Haridas S."/>
            <person name="Hensen N."/>
            <person name="Bonometti L."/>
            <person name="Westerberg I."/>
            <person name="Brannstrom I.O."/>
            <person name="Guillou S."/>
            <person name="Cros-Aarteil S."/>
            <person name="Calhoun S."/>
            <person name="Kuo A."/>
            <person name="Mondo S."/>
            <person name="Pangilinan J."/>
            <person name="Riley R."/>
            <person name="Labutti K."/>
            <person name="Andreopoulos B."/>
            <person name="Lipzen A."/>
            <person name="Chen C."/>
            <person name="Yanf M."/>
            <person name="Daum C."/>
            <person name="Ng V."/>
            <person name="Clum A."/>
            <person name="Steindorff A."/>
            <person name="Ohm R."/>
            <person name="Martin F."/>
            <person name="Silar P."/>
            <person name="Natvig D."/>
            <person name="Lalanne C."/>
            <person name="Gautier V."/>
            <person name="Ament-Velasquez S.L."/>
            <person name="Kruys A."/>
            <person name="Hutchinson M.I."/>
            <person name="Powell A.J."/>
            <person name="Barry K."/>
            <person name="Miller A.N."/>
            <person name="Grigoriev I.V."/>
            <person name="Debuchy R."/>
            <person name="Gladieux P."/>
            <person name="Thoren M.H."/>
            <person name="Johannesson H."/>
        </authorList>
    </citation>
    <scope>NUCLEOTIDE SEQUENCE</scope>
    <source>
        <strain evidence="2">SMH4131-1</strain>
    </source>
</reference>
<dbReference type="Proteomes" id="UP001286456">
    <property type="component" value="Unassembled WGS sequence"/>
</dbReference>
<evidence type="ECO:0000313" key="2">
    <source>
        <dbReference type="EMBL" id="KAK3332868.1"/>
    </source>
</evidence>
<feature type="compositionally biased region" description="Polar residues" evidence="1">
    <location>
        <begin position="33"/>
        <end position="55"/>
    </location>
</feature>